<organism evidence="2 3">
    <name type="scientific">Saprolegnia parasitica (strain CBS 223.65)</name>
    <dbReference type="NCBI Taxonomy" id="695850"/>
    <lineage>
        <taxon>Eukaryota</taxon>
        <taxon>Sar</taxon>
        <taxon>Stramenopiles</taxon>
        <taxon>Oomycota</taxon>
        <taxon>Saprolegniomycetes</taxon>
        <taxon>Saprolegniales</taxon>
        <taxon>Saprolegniaceae</taxon>
        <taxon>Saprolegnia</taxon>
    </lineage>
</organism>
<evidence type="ECO:0000259" key="1">
    <source>
        <dbReference type="Pfam" id="PF02179"/>
    </source>
</evidence>
<proteinExistence type="predicted"/>
<dbReference type="Proteomes" id="UP000030745">
    <property type="component" value="Unassembled WGS sequence"/>
</dbReference>
<dbReference type="SUPFAM" id="SSF63491">
    <property type="entry name" value="BAG domain"/>
    <property type="match status" value="1"/>
</dbReference>
<dbReference type="EMBL" id="KK583206">
    <property type="protein sequence ID" value="KDO29371.1"/>
    <property type="molecule type" value="Genomic_DNA"/>
</dbReference>
<dbReference type="Pfam" id="PF02179">
    <property type="entry name" value="BAG"/>
    <property type="match status" value="1"/>
</dbReference>
<gene>
    <name evidence="2" type="ORF">SPRG_05907</name>
</gene>
<accession>A0A067CS68</accession>
<dbReference type="VEuPathDB" id="FungiDB:SPRG_05907"/>
<dbReference type="OrthoDB" id="72660at2759"/>
<dbReference type="InterPro" id="IPR036533">
    <property type="entry name" value="BAG_dom_sf"/>
</dbReference>
<name>A0A067CS68_SAPPC</name>
<dbReference type="Gene3D" id="2.60.40.790">
    <property type="match status" value="1"/>
</dbReference>
<dbReference type="InterPro" id="IPR008978">
    <property type="entry name" value="HSP20-like_chaperone"/>
</dbReference>
<keyword evidence="3" id="KW-1185">Reference proteome</keyword>
<sequence>MTSTSTSSVTSQLVAIAGHIDRATDMVTSRLVHQHHITAATLAASKWITAVRMNQDHAERTKQCKQRLGQYRARVLAQSERLTQLLMELDTIESNGDATIRAERKRLLKVADELAAKSERLLERLLALAKTVLPEMSVPAQSDQEVREMQRLLDALPMWTPNAQFVDAGNSVVLRVNLAGVNRASTTVSVTPDGHLQIAGYKFPTPHDLVFMHTHRQPRFGRFVVAHAWPRHAFDVANLRFRQLPTGVLEVVAPRHPIPGAYNVHDAAAIARPVAGVA</sequence>
<protein>
    <recommendedName>
        <fullName evidence="1">BAG domain-containing protein</fullName>
    </recommendedName>
</protein>
<dbReference type="Gene3D" id="1.20.58.120">
    <property type="entry name" value="BAG domain"/>
    <property type="match status" value="1"/>
</dbReference>
<feature type="domain" description="BAG" evidence="1">
    <location>
        <begin position="74"/>
        <end position="115"/>
    </location>
</feature>
<dbReference type="KEGG" id="spar:SPRG_05907"/>
<evidence type="ECO:0000313" key="2">
    <source>
        <dbReference type="EMBL" id="KDO29371.1"/>
    </source>
</evidence>
<dbReference type="InterPro" id="IPR003103">
    <property type="entry name" value="BAG_domain"/>
</dbReference>
<dbReference type="GeneID" id="24128281"/>
<dbReference type="OMA" id="QIAGYKF"/>
<dbReference type="RefSeq" id="XP_012199874.1">
    <property type="nucleotide sequence ID" value="XM_012344484.1"/>
</dbReference>
<evidence type="ECO:0000313" key="3">
    <source>
        <dbReference type="Proteomes" id="UP000030745"/>
    </source>
</evidence>
<dbReference type="AlphaFoldDB" id="A0A067CS68"/>
<dbReference type="GO" id="GO:0051087">
    <property type="term" value="F:protein-folding chaperone binding"/>
    <property type="evidence" value="ECO:0007669"/>
    <property type="project" value="InterPro"/>
</dbReference>
<reference evidence="2 3" key="1">
    <citation type="journal article" date="2013" name="PLoS Genet.">
        <title>Distinctive expansion of potential virulence genes in the genome of the oomycete fish pathogen Saprolegnia parasitica.</title>
        <authorList>
            <person name="Jiang R.H."/>
            <person name="de Bruijn I."/>
            <person name="Haas B.J."/>
            <person name="Belmonte R."/>
            <person name="Lobach L."/>
            <person name="Christie J."/>
            <person name="van den Ackerveken G."/>
            <person name="Bottin A."/>
            <person name="Bulone V."/>
            <person name="Diaz-Moreno S.M."/>
            <person name="Dumas B."/>
            <person name="Fan L."/>
            <person name="Gaulin E."/>
            <person name="Govers F."/>
            <person name="Grenville-Briggs L.J."/>
            <person name="Horner N.R."/>
            <person name="Levin J.Z."/>
            <person name="Mammella M."/>
            <person name="Meijer H.J."/>
            <person name="Morris P."/>
            <person name="Nusbaum C."/>
            <person name="Oome S."/>
            <person name="Phillips A.J."/>
            <person name="van Rooyen D."/>
            <person name="Rzeszutek E."/>
            <person name="Saraiva M."/>
            <person name="Secombes C.J."/>
            <person name="Seidl M.F."/>
            <person name="Snel B."/>
            <person name="Stassen J.H."/>
            <person name="Sykes S."/>
            <person name="Tripathy S."/>
            <person name="van den Berg H."/>
            <person name="Vega-Arreguin J.C."/>
            <person name="Wawra S."/>
            <person name="Young S.K."/>
            <person name="Zeng Q."/>
            <person name="Dieguez-Uribeondo J."/>
            <person name="Russ C."/>
            <person name="Tyler B.M."/>
            <person name="van West P."/>
        </authorList>
    </citation>
    <scope>NUCLEOTIDE SEQUENCE [LARGE SCALE GENOMIC DNA]</scope>
    <source>
        <strain evidence="2 3">CBS 223.65</strain>
    </source>
</reference>